<evidence type="ECO:0000256" key="10">
    <source>
        <dbReference type="SAM" id="Coils"/>
    </source>
</evidence>
<protein>
    <recommendedName>
        <fullName evidence="8">Circadian input-output histidine kinase CikA</fullName>
        <ecNumber evidence="3">2.7.13.3</ecNumber>
    </recommendedName>
</protein>
<evidence type="ECO:0000259" key="11">
    <source>
        <dbReference type="PROSITE" id="PS50046"/>
    </source>
</evidence>
<dbReference type="CDD" id="cd16922">
    <property type="entry name" value="HATPase_EvgS-ArcB-TorS-like"/>
    <property type="match status" value="1"/>
</dbReference>
<dbReference type="PANTHER" id="PTHR43047:SF72">
    <property type="entry name" value="OSMOSENSING HISTIDINE PROTEIN KINASE SLN1"/>
    <property type="match status" value="1"/>
</dbReference>
<keyword evidence="6" id="KW-0418">Kinase</keyword>
<evidence type="ECO:0000256" key="6">
    <source>
        <dbReference type="ARBA" id="ARBA00022777"/>
    </source>
</evidence>
<dbReference type="CDD" id="cd00082">
    <property type="entry name" value="HisKA"/>
    <property type="match status" value="1"/>
</dbReference>
<evidence type="ECO:0000256" key="8">
    <source>
        <dbReference type="ARBA" id="ARBA00074306"/>
    </source>
</evidence>
<dbReference type="GO" id="GO:0006355">
    <property type="term" value="P:regulation of DNA-templated transcription"/>
    <property type="evidence" value="ECO:0007669"/>
    <property type="project" value="InterPro"/>
</dbReference>
<dbReference type="Pfam" id="PF08447">
    <property type="entry name" value="PAS_3"/>
    <property type="match status" value="2"/>
</dbReference>
<feature type="domain" description="PAS" evidence="14">
    <location>
        <begin position="825"/>
        <end position="897"/>
    </location>
</feature>
<dbReference type="SMART" id="SM00388">
    <property type="entry name" value="HisKA"/>
    <property type="match status" value="1"/>
</dbReference>
<dbReference type="InterPro" id="IPR000700">
    <property type="entry name" value="PAS-assoc_C"/>
</dbReference>
<dbReference type="InterPro" id="IPR029016">
    <property type="entry name" value="GAF-like_dom_sf"/>
</dbReference>
<evidence type="ECO:0000256" key="4">
    <source>
        <dbReference type="ARBA" id="ARBA00022553"/>
    </source>
</evidence>
<evidence type="ECO:0000259" key="14">
    <source>
        <dbReference type="PROSITE" id="PS50112"/>
    </source>
</evidence>
<dbReference type="GO" id="GO:0005886">
    <property type="term" value="C:plasma membrane"/>
    <property type="evidence" value="ECO:0007669"/>
    <property type="project" value="TreeGrafter"/>
</dbReference>
<dbReference type="Pfam" id="PF08448">
    <property type="entry name" value="PAS_4"/>
    <property type="match status" value="1"/>
</dbReference>
<keyword evidence="10" id="KW-0175">Coiled coil</keyword>
<dbReference type="InterPro" id="IPR013656">
    <property type="entry name" value="PAS_4"/>
</dbReference>
<dbReference type="PROSITE" id="PS50109">
    <property type="entry name" value="HIS_KIN"/>
    <property type="match status" value="1"/>
</dbReference>
<dbReference type="Gene3D" id="3.40.50.2300">
    <property type="match status" value="2"/>
</dbReference>
<dbReference type="SUPFAM" id="SSF55785">
    <property type="entry name" value="PYP-like sensor domain (PAS domain)"/>
    <property type="match status" value="5"/>
</dbReference>
<dbReference type="PROSITE" id="PS50112">
    <property type="entry name" value="PAS"/>
    <property type="match status" value="4"/>
</dbReference>
<dbReference type="SMART" id="SM00448">
    <property type="entry name" value="REC"/>
    <property type="match status" value="2"/>
</dbReference>
<dbReference type="RefSeq" id="WP_214432871.1">
    <property type="nucleotide sequence ID" value="NZ_CAWPUQ010000288.1"/>
</dbReference>
<evidence type="ECO:0000256" key="9">
    <source>
        <dbReference type="PROSITE-ProRule" id="PRU00169"/>
    </source>
</evidence>
<dbReference type="Proteomes" id="UP000662314">
    <property type="component" value="Unassembled WGS sequence"/>
</dbReference>
<organism evidence="16 17">
    <name type="scientific">Dendronalium phyllosphericum CENA369</name>
    <dbReference type="NCBI Taxonomy" id="1725256"/>
    <lineage>
        <taxon>Bacteria</taxon>
        <taxon>Bacillati</taxon>
        <taxon>Cyanobacteriota</taxon>
        <taxon>Cyanophyceae</taxon>
        <taxon>Nostocales</taxon>
        <taxon>Nostocaceae</taxon>
        <taxon>Dendronalium</taxon>
        <taxon>Dendronalium phyllosphericum</taxon>
    </lineage>
</organism>
<dbReference type="SUPFAM" id="SSF47384">
    <property type="entry name" value="Homodimeric domain of signal transducing histidine kinase"/>
    <property type="match status" value="1"/>
</dbReference>
<sequence>MNIDTQQIKILLVDDSSENLQFLSNILLRQGYQIQKFKSGQLAIDAVLDMSPDLILLDIIMPEMNGYEVYQQLKNNKKTQNIPIIFLGDIKKISKKINFNCVGSVDYIPKPLQWENVLICVQKQLYIQKLQKQVKEQNYQLIEERQQRQLLIVELNNQSQKIQSILNTAQLTVALTDENIEIALLQAQLLQEKQARAQLYRQNLQLQEEIRDCLLVEAALKASESKYRHLVETSQDIIWSADTSGRITFINSAVKRVYGYKPQEIIGLSWFDFILPEQVARNQELFAHLLDGEPIYQHEITCIAKDGHLIYLMLNAIALCNEEGLVISVTGTASNITKYKKVEQALQESTIKLRNHNLVLTKLAKNQLLYQGDLKVIFREITEAGAKNIAVERVSIWLYDEAVLNIQCFDLFEHSCARHSSGFSLAAADYPAYFQALQQDQQIVADDAHSDARTKEFSESYLTPCNITSMLDTPIRLGGNTVGVLCLEAVGVIHSWTLEDQNFARSLGNLVSLALEARERQRAEAAHRASEEKLTSAFRSSPDPIALSTFPETRYTEVNDSFCRLFGYSRSHVIGRTHKELDIWVNREQCALLTQLLLQTKAIRNHEVDFRTSSGEIKTTILSAELIDIDGQQYVLGTAKDITERKQAENESRLLLLTAQAITRAIDVNGALKLVLRLICNTIGWDFGEAWIPNDNDSILEHSLVWYAEASCLEEFCRQSRTIKFAPGVGLTGRVWQSREPEWIEDVSQVKKPIFLRSPQAAKVGLKAGFAVPILAGNQVLAVLVFFKRTSLPVDKRLLLLVRAVASQLGGLIERKQIEAAHRKSEERLHLALEASDLALWDWHISSGKIYRDWRWTKMLGYKEHEIIDNLPTIKRLIHPNDWAAVQSALNAHLQGTSPVYEVEFRMRCACGEWKWIQARGQIFEWDEKGTPLRMTGTHKDITERKTLERELALREARLNAFFSSAPVGLNILDEQLRFVQINEVLAEIHGQAQKDHISKTLQEIIPQIAPLVTPFYEQVLSTNQPILNLEISTPLPKQPDIVRHFIISYFPIPGEEDRPSGVGTVMLEISDRKQAEIALQESQRRYQTLAEASPVCIFHTDVDGNALYLNQRWSEITGLPLQDSLGKGWANALYPDDRDRIDILWCEAVAAKTIPSKSEHRCLRSDGTVVWVISQALPDIGEDGKIQGYIGTITDITERKLTEEALYESAERERAIAQVIQRMRQTLDLETIFAATTQELRQVLNCDRVVVYRFNPHWDGEFVSESVGEGWISLIDEQKNHPNLTEDALEDGRCVLKMLDSANNHKNIYLQTTEGASFRCVPDIYKAGFDPRYINLLEGFQAKAYITVPIFCGSQLWGLLVSYQNSGPRQWKTGEINIVVQIGNQLGVALQQAQLLAQTQRQSQALQEAVIAADAANRAKSEFLANMSHELRTPLNAILGFTQVMSHDNSLSKEHLQNLAIINRAGEHLLNLINDILEMSKIEAGRTTLNVSSFDLSRLLESLEEMLHFRAASKRLKLVFECNPEIPQYVQTDESRLRQVLLNLLGNAIKFTDSGSVTLRVSMVSSQLSVVSSERQLTTDNGQPTLLFEVQDTGAGISPEEMDLLFEAFGQTETGRKSQQGTGLGLAISRKYVQLMGGDITVNSVLGMGSTFTFDIQIGLASACEIQIHQTQRQVIGLAPEQKQYRILVVDDVTDNRLLLVKLLLSIGFNVQEASNGQQAIAQWLEWQPDLIFMDMRMPVMDGYTATKEIKAREQKEQYSSIANARTIIIALTANAFEEQREAMMAAGCDDLINKPFRQEQILEKLSKYLKIQYLYREESNQILDTRQQYKEQNLTPDDLLPLLSEMSNEWVAQIYNAAAQCSDDLILELIDQMPSENNLLNEYLADLANNFQFETIMEVTSTARRK</sequence>
<reference evidence="16 17" key="1">
    <citation type="journal article" date="2021" name="Int. J. Syst. Evol. Microbiol.">
        <title>Amazonocrinis nigriterrae gen. nov., sp. nov., Atlanticothrix silvestris gen. nov., sp. nov. and Dendronalium phyllosphericum gen. nov., sp. nov., nostocacean cyanobacteria from Brazilian environments.</title>
        <authorList>
            <person name="Alvarenga D.O."/>
            <person name="Andreote A.P.D."/>
            <person name="Branco L.H.Z."/>
            <person name="Delbaje E."/>
            <person name="Cruz R.B."/>
            <person name="Varani A.M."/>
            <person name="Fiore M.F."/>
        </authorList>
    </citation>
    <scope>NUCLEOTIDE SEQUENCE [LARGE SCALE GENOMIC DNA]</scope>
    <source>
        <strain evidence="16 17">CENA369</strain>
    </source>
</reference>
<dbReference type="InterPro" id="IPR001610">
    <property type="entry name" value="PAC"/>
</dbReference>
<feature type="domain" description="Histidine kinase" evidence="12">
    <location>
        <begin position="1427"/>
        <end position="1661"/>
    </location>
</feature>
<gene>
    <name evidence="16" type="ORF">I8752_13690</name>
</gene>
<feature type="domain" description="PAC" evidence="15">
    <location>
        <begin position="1157"/>
        <end position="1209"/>
    </location>
</feature>
<proteinExistence type="inferred from homology"/>
<dbReference type="PROSITE" id="PS50110">
    <property type="entry name" value="RESPONSE_REGULATORY"/>
    <property type="match status" value="2"/>
</dbReference>
<dbReference type="GO" id="GO:0000155">
    <property type="term" value="F:phosphorelay sensor kinase activity"/>
    <property type="evidence" value="ECO:0007669"/>
    <property type="project" value="InterPro"/>
</dbReference>
<keyword evidence="5" id="KW-0808">Transferase</keyword>
<feature type="domain" description="PAC" evidence="15">
    <location>
        <begin position="901"/>
        <end position="954"/>
    </location>
</feature>
<dbReference type="SMART" id="SM00065">
    <property type="entry name" value="GAF"/>
    <property type="match status" value="3"/>
</dbReference>
<dbReference type="InterPro" id="IPR035965">
    <property type="entry name" value="PAS-like_dom_sf"/>
</dbReference>
<dbReference type="Gene3D" id="3.30.450.20">
    <property type="entry name" value="PAS domain"/>
    <property type="match status" value="5"/>
</dbReference>
<dbReference type="InterPro" id="IPR036890">
    <property type="entry name" value="HATPase_C_sf"/>
</dbReference>
<dbReference type="Pfam" id="PF00512">
    <property type="entry name" value="HisKA"/>
    <property type="match status" value="1"/>
</dbReference>
<feature type="modified residue" description="4-aspartylphosphate" evidence="9">
    <location>
        <position position="1736"/>
    </location>
</feature>
<evidence type="ECO:0000256" key="7">
    <source>
        <dbReference type="ARBA" id="ARBA00023012"/>
    </source>
</evidence>
<evidence type="ECO:0000256" key="3">
    <source>
        <dbReference type="ARBA" id="ARBA00012438"/>
    </source>
</evidence>
<dbReference type="FunFam" id="3.30.565.10:FF:000010">
    <property type="entry name" value="Sensor histidine kinase RcsC"/>
    <property type="match status" value="1"/>
</dbReference>
<dbReference type="InterPro" id="IPR003018">
    <property type="entry name" value="GAF"/>
</dbReference>
<dbReference type="EC" id="2.7.13.3" evidence="3"/>
<feature type="domain" description="PAS" evidence="14">
    <location>
        <begin position="223"/>
        <end position="293"/>
    </location>
</feature>
<dbReference type="InterPro" id="IPR013767">
    <property type="entry name" value="PAS_fold"/>
</dbReference>
<dbReference type="Pfam" id="PF02518">
    <property type="entry name" value="HATPase_c"/>
    <property type="match status" value="1"/>
</dbReference>
<dbReference type="InterPro" id="IPR004358">
    <property type="entry name" value="Sig_transdc_His_kin-like_C"/>
</dbReference>
<comment type="caution">
    <text evidence="16">The sequence shown here is derived from an EMBL/GenBank/DDBJ whole genome shotgun (WGS) entry which is preliminary data.</text>
</comment>
<evidence type="ECO:0000313" key="17">
    <source>
        <dbReference type="Proteomes" id="UP000662314"/>
    </source>
</evidence>
<evidence type="ECO:0000259" key="13">
    <source>
        <dbReference type="PROSITE" id="PS50110"/>
    </source>
</evidence>
<dbReference type="Gene3D" id="3.30.565.10">
    <property type="entry name" value="Histidine kinase-like ATPase, C-terminal domain"/>
    <property type="match status" value="1"/>
</dbReference>
<dbReference type="PANTHER" id="PTHR43047">
    <property type="entry name" value="TWO-COMPONENT HISTIDINE PROTEIN KINASE"/>
    <property type="match status" value="1"/>
</dbReference>
<feature type="domain" description="PAS" evidence="14">
    <location>
        <begin position="530"/>
        <end position="577"/>
    </location>
</feature>
<dbReference type="PRINTS" id="PR00344">
    <property type="entry name" value="BCTRLSENSOR"/>
</dbReference>
<evidence type="ECO:0000313" key="16">
    <source>
        <dbReference type="EMBL" id="MBH8574053.1"/>
    </source>
</evidence>
<dbReference type="InterPro" id="IPR003594">
    <property type="entry name" value="HATPase_dom"/>
</dbReference>
<dbReference type="FunFam" id="3.30.450.20:FF:000099">
    <property type="entry name" value="Sensory box sensor histidine kinase"/>
    <property type="match status" value="1"/>
</dbReference>
<dbReference type="InterPro" id="IPR001789">
    <property type="entry name" value="Sig_transdc_resp-reg_receiver"/>
</dbReference>
<dbReference type="InterPro" id="IPR011006">
    <property type="entry name" value="CheY-like_superfamily"/>
</dbReference>
<evidence type="ECO:0000259" key="12">
    <source>
        <dbReference type="PROSITE" id="PS50109"/>
    </source>
</evidence>
<feature type="coiled-coil region" evidence="10">
    <location>
        <begin position="182"/>
        <end position="210"/>
    </location>
</feature>
<evidence type="ECO:0000256" key="1">
    <source>
        <dbReference type="ARBA" id="ARBA00000085"/>
    </source>
</evidence>
<feature type="domain" description="Response regulatory" evidence="13">
    <location>
        <begin position="1687"/>
        <end position="1811"/>
    </location>
</feature>
<dbReference type="Pfam" id="PF13185">
    <property type="entry name" value="GAF_2"/>
    <property type="match status" value="1"/>
</dbReference>
<keyword evidence="7" id="KW-0902">Two-component regulatory system</keyword>
<dbReference type="SMART" id="SM00091">
    <property type="entry name" value="PAS"/>
    <property type="match status" value="5"/>
</dbReference>
<dbReference type="InterPro" id="IPR016132">
    <property type="entry name" value="Phyto_chromo_attachment"/>
</dbReference>
<feature type="domain" description="Phytochrome chromophore attachment site" evidence="11">
    <location>
        <begin position="1229"/>
        <end position="1386"/>
    </location>
</feature>
<dbReference type="InterPro" id="IPR003661">
    <property type="entry name" value="HisK_dim/P_dom"/>
</dbReference>
<dbReference type="SUPFAM" id="SSF55874">
    <property type="entry name" value="ATPase domain of HSP90 chaperone/DNA topoisomerase II/histidine kinase"/>
    <property type="match status" value="1"/>
</dbReference>
<accession>A0A8J7I4V9</accession>
<dbReference type="InterPro" id="IPR000014">
    <property type="entry name" value="PAS"/>
</dbReference>
<dbReference type="Pfam" id="PF01590">
    <property type="entry name" value="GAF"/>
    <property type="match status" value="2"/>
</dbReference>
<dbReference type="Gene3D" id="3.30.450.40">
    <property type="match status" value="3"/>
</dbReference>
<evidence type="ECO:0000256" key="5">
    <source>
        <dbReference type="ARBA" id="ARBA00022679"/>
    </source>
</evidence>
<dbReference type="SUPFAM" id="SSF55781">
    <property type="entry name" value="GAF domain-like"/>
    <property type="match status" value="3"/>
</dbReference>
<evidence type="ECO:0000256" key="2">
    <source>
        <dbReference type="ARBA" id="ARBA00006402"/>
    </source>
</evidence>
<dbReference type="SMART" id="SM00086">
    <property type="entry name" value="PAC"/>
    <property type="match status" value="4"/>
</dbReference>
<dbReference type="Gene3D" id="1.10.287.130">
    <property type="match status" value="1"/>
</dbReference>
<dbReference type="NCBIfam" id="TIGR00229">
    <property type="entry name" value="sensory_box"/>
    <property type="match status" value="5"/>
</dbReference>
<dbReference type="PROSITE" id="PS50046">
    <property type="entry name" value="PHYTOCHROME_2"/>
    <property type="match status" value="1"/>
</dbReference>
<comment type="catalytic activity">
    <reaction evidence="1">
        <text>ATP + protein L-histidine = ADP + protein N-phospho-L-histidine.</text>
        <dbReference type="EC" id="2.7.13.3"/>
    </reaction>
</comment>
<dbReference type="PROSITE" id="PS50113">
    <property type="entry name" value="PAC"/>
    <property type="match status" value="4"/>
</dbReference>
<keyword evidence="17" id="KW-1185">Reference proteome</keyword>
<dbReference type="EMBL" id="JAECZA010000053">
    <property type="protein sequence ID" value="MBH8574053.1"/>
    <property type="molecule type" value="Genomic_DNA"/>
</dbReference>
<comment type="similarity">
    <text evidence="2">In the N-terminal section; belongs to the phytochrome family.</text>
</comment>
<feature type="domain" description="PAS" evidence="14">
    <location>
        <begin position="1083"/>
        <end position="1142"/>
    </location>
</feature>
<dbReference type="SUPFAM" id="SSF52172">
    <property type="entry name" value="CheY-like"/>
    <property type="match status" value="2"/>
</dbReference>
<dbReference type="SMART" id="SM00387">
    <property type="entry name" value="HATPase_c"/>
    <property type="match status" value="1"/>
</dbReference>
<feature type="domain" description="PAC" evidence="15">
    <location>
        <begin position="604"/>
        <end position="654"/>
    </location>
</feature>
<feature type="domain" description="Response regulatory" evidence="13">
    <location>
        <begin position="9"/>
        <end position="125"/>
    </location>
</feature>
<evidence type="ECO:0000259" key="15">
    <source>
        <dbReference type="PROSITE" id="PS50113"/>
    </source>
</evidence>
<feature type="domain" description="PAC" evidence="15">
    <location>
        <begin position="296"/>
        <end position="348"/>
    </location>
</feature>
<dbReference type="GO" id="GO:0009927">
    <property type="term" value="F:histidine phosphotransfer kinase activity"/>
    <property type="evidence" value="ECO:0007669"/>
    <property type="project" value="TreeGrafter"/>
</dbReference>
<feature type="modified residue" description="4-aspartylphosphate" evidence="9">
    <location>
        <position position="58"/>
    </location>
</feature>
<dbReference type="InterPro" id="IPR005467">
    <property type="entry name" value="His_kinase_dom"/>
</dbReference>
<dbReference type="CDD" id="cd17546">
    <property type="entry name" value="REC_hyHK_CKI1_RcsC-like"/>
    <property type="match status" value="1"/>
</dbReference>
<name>A0A8J7I4V9_9NOST</name>
<dbReference type="InterPro" id="IPR013655">
    <property type="entry name" value="PAS_fold_3"/>
</dbReference>
<dbReference type="Pfam" id="PF00989">
    <property type="entry name" value="PAS"/>
    <property type="match status" value="2"/>
</dbReference>
<dbReference type="CDD" id="cd00130">
    <property type="entry name" value="PAS"/>
    <property type="match status" value="4"/>
</dbReference>
<dbReference type="InterPro" id="IPR036097">
    <property type="entry name" value="HisK_dim/P_sf"/>
</dbReference>
<dbReference type="Pfam" id="PF00072">
    <property type="entry name" value="Response_reg"/>
    <property type="match status" value="2"/>
</dbReference>
<keyword evidence="4 9" id="KW-0597">Phosphoprotein</keyword>